<name>A0ABR3JXK1_9AGAR</name>
<gene>
    <name evidence="1" type="ORF">HGRIS_011891</name>
</gene>
<dbReference type="EMBL" id="JASNQZ010000002">
    <property type="protein sequence ID" value="KAL0960261.1"/>
    <property type="molecule type" value="Genomic_DNA"/>
</dbReference>
<organism evidence="1 2">
    <name type="scientific">Hohenbuehelia grisea</name>
    <dbReference type="NCBI Taxonomy" id="104357"/>
    <lineage>
        <taxon>Eukaryota</taxon>
        <taxon>Fungi</taxon>
        <taxon>Dikarya</taxon>
        <taxon>Basidiomycota</taxon>
        <taxon>Agaricomycotina</taxon>
        <taxon>Agaricomycetes</taxon>
        <taxon>Agaricomycetidae</taxon>
        <taxon>Agaricales</taxon>
        <taxon>Pleurotineae</taxon>
        <taxon>Pleurotaceae</taxon>
        <taxon>Hohenbuehelia</taxon>
    </lineage>
</organism>
<accession>A0ABR3JXK1</accession>
<keyword evidence="2" id="KW-1185">Reference proteome</keyword>
<proteinExistence type="predicted"/>
<comment type="caution">
    <text evidence="1">The sequence shown here is derived from an EMBL/GenBank/DDBJ whole genome shotgun (WGS) entry which is preliminary data.</text>
</comment>
<reference evidence="2" key="1">
    <citation type="submission" date="2024-06" db="EMBL/GenBank/DDBJ databases">
        <title>Multi-omics analyses provide insights into the biosynthesis of the anticancer antibiotic pleurotin in Hohenbuehelia grisea.</title>
        <authorList>
            <person name="Weaver J.A."/>
            <person name="Alberti F."/>
        </authorList>
    </citation>
    <scope>NUCLEOTIDE SEQUENCE [LARGE SCALE GENOMIC DNA]</scope>
    <source>
        <strain evidence="2">T-177</strain>
    </source>
</reference>
<protein>
    <submittedName>
        <fullName evidence="1">Uncharacterized protein</fullName>
    </submittedName>
</protein>
<evidence type="ECO:0000313" key="2">
    <source>
        <dbReference type="Proteomes" id="UP001556367"/>
    </source>
</evidence>
<sequence>TSTADDLGEDAAQTYGVLTDAHDQSIQHAMVTFETLMMEFESWQGIEHSDELVALGELILIMAFTEEDYQVIWKALRKYGIYLERLKVTIGLDESVPQEPAGLEGIFAETEDRFESLAEVWLPLDGFTDFEVIAVNLAQQAPSLKAIDFVYTQEVHQYDRLWNVVGT</sequence>
<feature type="non-terminal residue" evidence="1">
    <location>
        <position position="1"/>
    </location>
</feature>
<evidence type="ECO:0000313" key="1">
    <source>
        <dbReference type="EMBL" id="KAL0960261.1"/>
    </source>
</evidence>
<dbReference type="Proteomes" id="UP001556367">
    <property type="component" value="Unassembled WGS sequence"/>
</dbReference>